<sequence length="87" mass="10106">MKKCNLTPRNRKILYLTNFSGSEQVSKILLFKNKNLQNVIINAPMKSIINLKDQVLFLQLIHFANYNFSILHSIQVQTLQPVMGIYL</sequence>
<dbReference type="EMBL" id="LLXJ01000588">
    <property type="protein sequence ID" value="PKC07954.1"/>
    <property type="molecule type" value="Genomic_DNA"/>
</dbReference>
<evidence type="ECO:0000313" key="2">
    <source>
        <dbReference type="Proteomes" id="UP000232722"/>
    </source>
</evidence>
<gene>
    <name evidence="1" type="ORF">RhiirA5_182457</name>
</gene>
<organism evidence="1 2">
    <name type="scientific">Rhizophagus irregularis</name>
    <dbReference type="NCBI Taxonomy" id="588596"/>
    <lineage>
        <taxon>Eukaryota</taxon>
        <taxon>Fungi</taxon>
        <taxon>Fungi incertae sedis</taxon>
        <taxon>Mucoromycota</taxon>
        <taxon>Glomeromycotina</taxon>
        <taxon>Glomeromycetes</taxon>
        <taxon>Glomerales</taxon>
        <taxon>Glomeraceae</taxon>
        <taxon>Rhizophagus</taxon>
    </lineage>
</organism>
<comment type="caution">
    <text evidence="1">The sequence shown here is derived from an EMBL/GenBank/DDBJ whole genome shotgun (WGS) entry which is preliminary data.</text>
</comment>
<protein>
    <submittedName>
        <fullName evidence="1">Uncharacterized protein</fullName>
    </submittedName>
</protein>
<dbReference type="AlphaFoldDB" id="A0A2N0PM78"/>
<reference evidence="1 2" key="1">
    <citation type="submission" date="2016-04" db="EMBL/GenBank/DDBJ databases">
        <title>Genome analyses suggest a sexual origin of heterokaryosis in a supposedly ancient asexual fungus.</title>
        <authorList>
            <person name="Ropars J."/>
            <person name="Sedzielewska K."/>
            <person name="Noel J."/>
            <person name="Charron P."/>
            <person name="Farinelli L."/>
            <person name="Marton T."/>
            <person name="Kruger M."/>
            <person name="Pelin A."/>
            <person name="Brachmann A."/>
            <person name="Corradi N."/>
        </authorList>
    </citation>
    <scope>NUCLEOTIDE SEQUENCE [LARGE SCALE GENOMIC DNA]</scope>
    <source>
        <strain evidence="1 2">A5</strain>
    </source>
</reference>
<dbReference type="VEuPathDB" id="FungiDB:FUN_021278"/>
<reference evidence="1 2" key="2">
    <citation type="submission" date="2017-09" db="EMBL/GenBank/DDBJ databases">
        <title>Extensive intraspecific genome diversity in a model arbuscular mycorrhizal fungus.</title>
        <authorList>
            <person name="Chen E.C."/>
            <person name="Morin E."/>
            <person name="Beaudet D."/>
            <person name="Noel J."/>
            <person name="Ndikumana S."/>
            <person name="Charron P."/>
            <person name="St-Onge C."/>
            <person name="Giorgi J."/>
            <person name="Grigoriev I.V."/>
            <person name="Roux C."/>
            <person name="Martin F.M."/>
            <person name="Corradi N."/>
        </authorList>
    </citation>
    <scope>NUCLEOTIDE SEQUENCE [LARGE SCALE GENOMIC DNA]</scope>
    <source>
        <strain evidence="1 2">A5</strain>
    </source>
</reference>
<evidence type="ECO:0000313" key="1">
    <source>
        <dbReference type="EMBL" id="PKC07954.1"/>
    </source>
</evidence>
<proteinExistence type="predicted"/>
<name>A0A2N0PM78_9GLOM</name>
<accession>A0A2N0PM78</accession>
<dbReference type="Proteomes" id="UP000232722">
    <property type="component" value="Unassembled WGS sequence"/>
</dbReference>